<sequence>MQQSAATKNKATRNKKKLFIIFIGIFIPTLNINAELGIQNTYQISQQHFSQAYPASEEKPEPEDNESELPEIILTSGEKRKIVLKALTRQTNNQENSKNKILTQYAVKDLDLLNGSTLSPDHSILRSLGKAITVSGEIMLANILITPTTDINTLKRRQAVIQYLIDNPVVMNKLENHLRHFFVNEDGIISLLDPSDTIYKGLFQSLDATSQFGLNPKSSNGKEISRRFIESLNLLSLGFMPTYLYYYSSHPLQIATGITLYGLTLYLAQRSARREKNYYSYVMERSRRPGLALFEARKLWLTLEDHPIFNSVFLSYPEFSKLEYSKELREILTLLKGTPESPVTSSWEYYTSHMGRYHMALELLQRHKHSILPIIQAVGEVDAWLTIAKFVRKGQQRENNPITFANYIPGHHSPYLRLDQFWNPHLSPDIAVPNSIEIGAKLPLNTIITGPNAAGKSTNMEGIAIAVLLAQTFGIAPAQNLEITPFSLIHTHMDISSEVAAGLSTFKAESVRAIELMDHIEKMQEQQFSLTLMDEIFSSTNPIEGEAGTYGYLKIISNNPNSINICTTHYPRPTLLADEYPRIFQNMHVRAEITDGQLLYDYLLKPGYSEQHIAIKILEDEGIQSEFLDIATDIIKHPERYPLQGRGYQ</sequence>
<dbReference type="GO" id="GO:0140664">
    <property type="term" value="F:ATP-dependent DNA damage sensor activity"/>
    <property type="evidence" value="ECO:0007669"/>
    <property type="project" value="InterPro"/>
</dbReference>
<comment type="caution">
    <text evidence="7">The sequence shown here is derived from an EMBL/GenBank/DDBJ whole genome shotgun (WGS) entry which is preliminary data.</text>
</comment>
<dbReference type="GO" id="GO:0006298">
    <property type="term" value="P:mismatch repair"/>
    <property type="evidence" value="ECO:0007669"/>
    <property type="project" value="InterPro"/>
</dbReference>
<reference evidence="7 8" key="1">
    <citation type="submission" date="2014-06" db="EMBL/GenBank/DDBJ databases">
        <title>Whole Genome Sequences of Three Symbiotic Endozoicomonas Bacteria.</title>
        <authorList>
            <person name="Neave M.J."/>
            <person name="Apprill A."/>
            <person name="Voolstra C.R."/>
        </authorList>
    </citation>
    <scope>NUCLEOTIDE SEQUENCE [LARGE SCALE GENOMIC DNA]</scope>
    <source>
        <strain evidence="7 8">DSM 22380</strain>
    </source>
</reference>
<dbReference type="SUPFAM" id="SSF52540">
    <property type="entry name" value="P-loop containing nucleoside triphosphate hydrolases"/>
    <property type="match status" value="1"/>
</dbReference>
<protein>
    <recommendedName>
        <fullName evidence="6">DNA mismatch repair proteins mutS family domain-containing protein</fullName>
    </recommendedName>
</protein>
<evidence type="ECO:0000256" key="2">
    <source>
        <dbReference type="ARBA" id="ARBA00022840"/>
    </source>
</evidence>
<evidence type="ECO:0000256" key="1">
    <source>
        <dbReference type="ARBA" id="ARBA00022741"/>
    </source>
</evidence>
<dbReference type="Gene3D" id="3.40.50.300">
    <property type="entry name" value="P-loop containing nucleotide triphosphate hydrolases"/>
    <property type="match status" value="1"/>
</dbReference>
<dbReference type="STRING" id="305900.GV64_17145"/>
<accession>A0A081KDJ8</accession>
<dbReference type="Proteomes" id="UP000027997">
    <property type="component" value="Unassembled WGS sequence"/>
</dbReference>
<dbReference type="GO" id="GO:0005829">
    <property type="term" value="C:cytosol"/>
    <property type="evidence" value="ECO:0007669"/>
    <property type="project" value="TreeGrafter"/>
</dbReference>
<keyword evidence="3" id="KW-0238">DNA-binding</keyword>
<dbReference type="InterPro" id="IPR036187">
    <property type="entry name" value="DNA_mismatch_repair_MutS_sf"/>
</dbReference>
<dbReference type="InterPro" id="IPR027417">
    <property type="entry name" value="P-loop_NTPase"/>
</dbReference>
<dbReference type="eggNOG" id="COG0249">
    <property type="taxonomic scope" value="Bacteria"/>
</dbReference>
<proteinExistence type="predicted"/>
<dbReference type="PANTHER" id="PTHR11361">
    <property type="entry name" value="DNA MISMATCH REPAIR PROTEIN MUTS FAMILY MEMBER"/>
    <property type="match status" value="1"/>
</dbReference>
<dbReference type="PIRSF" id="PIRSF037677">
    <property type="entry name" value="DNA_mis_repair_Msh6"/>
    <property type="match status" value="1"/>
</dbReference>
<evidence type="ECO:0000313" key="8">
    <source>
        <dbReference type="Proteomes" id="UP000027997"/>
    </source>
</evidence>
<dbReference type="Pfam" id="PF00488">
    <property type="entry name" value="MutS_V"/>
    <property type="match status" value="1"/>
</dbReference>
<dbReference type="EMBL" id="JOJP01000001">
    <property type="protein sequence ID" value="KEI72224.1"/>
    <property type="molecule type" value="Genomic_DNA"/>
</dbReference>
<dbReference type="GO" id="GO:0005524">
    <property type="term" value="F:ATP binding"/>
    <property type="evidence" value="ECO:0007669"/>
    <property type="project" value="UniProtKB-KW"/>
</dbReference>
<organism evidence="7 8">
    <name type="scientific">Endozoicomonas elysicola</name>
    <dbReference type="NCBI Taxonomy" id="305900"/>
    <lineage>
        <taxon>Bacteria</taxon>
        <taxon>Pseudomonadati</taxon>
        <taxon>Pseudomonadota</taxon>
        <taxon>Gammaproteobacteria</taxon>
        <taxon>Oceanospirillales</taxon>
        <taxon>Endozoicomonadaceae</taxon>
        <taxon>Endozoicomonas</taxon>
    </lineage>
</organism>
<dbReference type="PANTHER" id="PTHR11361:SF99">
    <property type="entry name" value="DNA MISMATCH REPAIR PROTEIN"/>
    <property type="match status" value="1"/>
</dbReference>
<dbReference type="InterPro" id="IPR017261">
    <property type="entry name" value="DNA_mismatch_repair_MutS/MSH"/>
</dbReference>
<keyword evidence="5" id="KW-1133">Transmembrane helix</keyword>
<keyword evidence="8" id="KW-1185">Reference proteome</keyword>
<evidence type="ECO:0000313" key="7">
    <source>
        <dbReference type="EMBL" id="KEI72224.1"/>
    </source>
</evidence>
<evidence type="ECO:0000256" key="3">
    <source>
        <dbReference type="ARBA" id="ARBA00023125"/>
    </source>
</evidence>
<evidence type="ECO:0000256" key="4">
    <source>
        <dbReference type="SAM" id="MobiDB-lite"/>
    </source>
</evidence>
<keyword evidence="5" id="KW-0812">Transmembrane</keyword>
<dbReference type="InterPro" id="IPR045076">
    <property type="entry name" value="MutS"/>
</dbReference>
<dbReference type="Gene3D" id="1.10.1420.10">
    <property type="match status" value="1"/>
</dbReference>
<dbReference type="GO" id="GO:0030983">
    <property type="term" value="F:mismatched DNA binding"/>
    <property type="evidence" value="ECO:0007669"/>
    <property type="project" value="InterPro"/>
</dbReference>
<keyword evidence="1" id="KW-0547">Nucleotide-binding</keyword>
<feature type="domain" description="DNA mismatch repair proteins mutS family" evidence="6">
    <location>
        <begin position="443"/>
        <end position="636"/>
    </location>
</feature>
<feature type="region of interest" description="Disordered" evidence="4">
    <location>
        <begin position="49"/>
        <end position="68"/>
    </location>
</feature>
<dbReference type="InterPro" id="IPR000432">
    <property type="entry name" value="DNA_mismatch_repair_MutS_C"/>
</dbReference>
<gene>
    <name evidence="7" type="ORF">GV64_17145</name>
</gene>
<keyword evidence="5" id="KW-0472">Membrane</keyword>
<dbReference type="SMART" id="SM00534">
    <property type="entry name" value="MUTSac"/>
    <property type="match status" value="1"/>
</dbReference>
<name>A0A081KDJ8_9GAMM</name>
<feature type="transmembrane region" description="Helical" evidence="5">
    <location>
        <begin position="18"/>
        <end position="38"/>
    </location>
</feature>
<evidence type="ECO:0000256" key="5">
    <source>
        <dbReference type="SAM" id="Phobius"/>
    </source>
</evidence>
<evidence type="ECO:0000259" key="6">
    <source>
        <dbReference type="SMART" id="SM00534"/>
    </source>
</evidence>
<dbReference type="AlphaFoldDB" id="A0A081KDJ8"/>
<keyword evidence="2" id="KW-0067">ATP-binding</keyword>
<dbReference type="SUPFAM" id="SSF48334">
    <property type="entry name" value="DNA repair protein MutS, domain III"/>
    <property type="match status" value="1"/>
</dbReference>